<sequence length="257" mass="29702">MLYEQALCKKEKEHQRNLKHQVTGKCKLTQLQDCSKNLEDTANVKCVENGDHLSQASSSKSKSSCGSKSSGSKSAKSTKSQQSGPKSNSKCFEQPARRKHEPCKTNFKWQHAEYARDECGSGIRPLKMTFAPNRKMWCATPLSMYQSTIGELARKILCDEYKLQRDVNGAPPCNVCEYALPLCRGYYRKYDCVRPCEEEFARRQNGHKVYRDRVQRYWEPCLLEEQKPEKSVRHYAQHNAYLGEVVRRKFQDAVPCW</sequence>
<evidence type="ECO:0000256" key="1">
    <source>
        <dbReference type="SAM" id="MobiDB-lite"/>
    </source>
</evidence>
<keyword evidence="3" id="KW-1185">Reference proteome</keyword>
<dbReference type="EMBL" id="JBBCAQ010000036">
    <property type="protein sequence ID" value="KAK7576644.1"/>
    <property type="molecule type" value="Genomic_DNA"/>
</dbReference>
<proteinExistence type="predicted"/>
<evidence type="ECO:0000313" key="3">
    <source>
        <dbReference type="Proteomes" id="UP001367676"/>
    </source>
</evidence>
<comment type="caution">
    <text evidence="2">The sequence shown here is derived from an EMBL/GenBank/DDBJ whole genome shotgun (WGS) entry which is preliminary data.</text>
</comment>
<gene>
    <name evidence="2" type="ORF">V9T40_012930</name>
</gene>
<protein>
    <submittedName>
        <fullName evidence="2">Uncharacterized protein</fullName>
    </submittedName>
</protein>
<dbReference type="Proteomes" id="UP001367676">
    <property type="component" value="Unassembled WGS sequence"/>
</dbReference>
<name>A0AAN9TBT7_9HEMI</name>
<feature type="compositionally biased region" description="Low complexity" evidence="1">
    <location>
        <begin position="54"/>
        <end position="84"/>
    </location>
</feature>
<reference evidence="2 3" key="1">
    <citation type="submission" date="2024-03" db="EMBL/GenBank/DDBJ databases">
        <title>Adaptation during the transition from Ophiocordyceps entomopathogen to insect associate is accompanied by gene loss and intensified selection.</title>
        <authorList>
            <person name="Ward C.M."/>
            <person name="Onetto C.A."/>
            <person name="Borneman A.R."/>
        </authorList>
    </citation>
    <scope>NUCLEOTIDE SEQUENCE [LARGE SCALE GENOMIC DNA]</scope>
    <source>
        <strain evidence="2">AWRI1</strain>
        <tissue evidence="2">Single Adult Female</tissue>
    </source>
</reference>
<dbReference type="AlphaFoldDB" id="A0AAN9TBT7"/>
<organism evidence="2 3">
    <name type="scientific">Parthenolecanium corni</name>
    <dbReference type="NCBI Taxonomy" id="536013"/>
    <lineage>
        <taxon>Eukaryota</taxon>
        <taxon>Metazoa</taxon>
        <taxon>Ecdysozoa</taxon>
        <taxon>Arthropoda</taxon>
        <taxon>Hexapoda</taxon>
        <taxon>Insecta</taxon>
        <taxon>Pterygota</taxon>
        <taxon>Neoptera</taxon>
        <taxon>Paraneoptera</taxon>
        <taxon>Hemiptera</taxon>
        <taxon>Sternorrhyncha</taxon>
        <taxon>Coccoidea</taxon>
        <taxon>Coccidae</taxon>
        <taxon>Parthenolecanium</taxon>
    </lineage>
</organism>
<feature type="region of interest" description="Disordered" evidence="1">
    <location>
        <begin position="52"/>
        <end position="97"/>
    </location>
</feature>
<evidence type="ECO:0000313" key="2">
    <source>
        <dbReference type="EMBL" id="KAK7576644.1"/>
    </source>
</evidence>
<accession>A0AAN9TBT7</accession>